<dbReference type="EMBL" id="SMCO01000010">
    <property type="protein sequence ID" value="TCV85115.1"/>
    <property type="molecule type" value="Genomic_DNA"/>
</dbReference>
<evidence type="ECO:0000256" key="3">
    <source>
        <dbReference type="ARBA" id="ARBA00022777"/>
    </source>
</evidence>
<evidence type="ECO:0000256" key="4">
    <source>
        <dbReference type="ARBA" id="ARBA00022840"/>
    </source>
</evidence>
<keyword evidence="3 5" id="KW-0418">Kinase</keyword>
<dbReference type="GO" id="GO:0005737">
    <property type="term" value="C:cytoplasm"/>
    <property type="evidence" value="ECO:0007669"/>
    <property type="project" value="UniProtKB-SubCell"/>
</dbReference>
<feature type="active site" description="Proton donor/acceptor" evidence="5">
    <location>
        <position position="121"/>
    </location>
</feature>
<dbReference type="PANTHER" id="PTHR21060:SF15">
    <property type="entry name" value="ACETATE KINASE-RELATED"/>
    <property type="match status" value="1"/>
</dbReference>
<dbReference type="Proteomes" id="UP000295367">
    <property type="component" value="Unassembled WGS sequence"/>
</dbReference>
<keyword evidence="5" id="KW-0460">Magnesium</keyword>
<comment type="subunit">
    <text evidence="5">Homodimer.</text>
</comment>
<dbReference type="Gene3D" id="3.30.420.40">
    <property type="match status" value="2"/>
</dbReference>
<dbReference type="PANTHER" id="PTHR21060">
    <property type="entry name" value="ACETATE KINASE"/>
    <property type="match status" value="1"/>
</dbReference>
<dbReference type="GO" id="GO:0000287">
    <property type="term" value="F:magnesium ion binding"/>
    <property type="evidence" value="ECO:0007669"/>
    <property type="project" value="UniProtKB-UniRule"/>
</dbReference>
<comment type="caution">
    <text evidence="5">Lacks conserved residue(s) required for the propagation of feature annotation.</text>
</comment>
<evidence type="ECO:0000256" key="5">
    <source>
        <dbReference type="HAMAP-Rule" id="MF_00020"/>
    </source>
</evidence>
<keyword evidence="4 5" id="KW-0067">ATP-binding</keyword>
<organism evidence="7 8">
    <name type="scientific">Sulfurirhabdus autotrophica</name>
    <dbReference type="NCBI Taxonomy" id="1706046"/>
    <lineage>
        <taxon>Bacteria</taxon>
        <taxon>Pseudomonadati</taxon>
        <taxon>Pseudomonadota</taxon>
        <taxon>Betaproteobacteria</taxon>
        <taxon>Nitrosomonadales</taxon>
        <taxon>Sulfuricellaceae</taxon>
        <taxon>Sulfurirhabdus</taxon>
    </lineage>
</organism>
<name>A0A4R3XZB1_9PROT</name>
<keyword evidence="8" id="KW-1185">Reference proteome</keyword>
<dbReference type="GO" id="GO:0006085">
    <property type="term" value="P:acetyl-CoA biosynthetic process"/>
    <property type="evidence" value="ECO:0007669"/>
    <property type="project" value="UniProtKB-UniRule"/>
</dbReference>
<keyword evidence="1 5" id="KW-0808">Transferase</keyword>
<dbReference type="InterPro" id="IPR000890">
    <property type="entry name" value="Aliphatic_acid_kin_short-chain"/>
</dbReference>
<evidence type="ECO:0000313" key="7">
    <source>
        <dbReference type="EMBL" id="TCV85115.1"/>
    </source>
</evidence>
<evidence type="ECO:0000256" key="6">
    <source>
        <dbReference type="RuleBase" id="RU003835"/>
    </source>
</evidence>
<protein>
    <recommendedName>
        <fullName evidence="5">Acetate kinase</fullName>
        <ecNumber evidence="5">2.7.2.1</ecNumber>
    </recommendedName>
    <alternativeName>
        <fullName evidence="5">Acetokinase</fullName>
    </alternativeName>
</protein>
<comment type="catalytic activity">
    <reaction evidence="5">
        <text>acetate + ATP = acetyl phosphate + ADP</text>
        <dbReference type="Rhea" id="RHEA:11352"/>
        <dbReference type="ChEBI" id="CHEBI:22191"/>
        <dbReference type="ChEBI" id="CHEBI:30089"/>
        <dbReference type="ChEBI" id="CHEBI:30616"/>
        <dbReference type="ChEBI" id="CHEBI:456216"/>
        <dbReference type="EC" id="2.7.2.1"/>
    </reaction>
</comment>
<feature type="site" description="Transition state stabilizer" evidence="5">
    <location>
        <position position="153"/>
    </location>
</feature>
<comment type="subcellular location">
    <subcellularLocation>
        <location evidence="5">Cytoplasm</location>
    </subcellularLocation>
</comment>
<keyword evidence="2 5" id="KW-0547">Nucleotide-binding</keyword>
<feature type="binding site" evidence="5">
    <location>
        <begin position="256"/>
        <end position="258"/>
    </location>
    <ligand>
        <name>ATP</name>
        <dbReference type="ChEBI" id="CHEBI:30616"/>
    </ligand>
</feature>
<dbReference type="HAMAP" id="MF_00020">
    <property type="entry name" value="Acetate_kinase"/>
    <property type="match status" value="1"/>
</dbReference>
<comment type="cofactor">
    <cofactor evidence="5">
        <name>Mg(2+)</name>
        <dbReference type="ChEBI" id="CHEBI:18420"/>
    </cofactor>
    <cofactor evidence="5">
        <name>Mn(2+)</name>
        <dbReference type="ChEBI" id="CHEBI:29035"/>
    </cofactor>
    <text evidence="5">Mg(2+). Can also accept Mn(2+).</text>
</comment>
<comment type="pathway">
    <text evidence="5">Metabolic intermediate biosynthesis; acetyl-CoA biosynthesis; acetyl-CoA from acetate: step 1/2.</text>
</comment>
<dbReference type="EC" id="2.7.2.1" evidence="5"/>
<feature type="binding site" evidence="5">
    <location>
        <position position="63"/>
    </location>
    <ligand>
        <name>substrate</name>
    </ligand>
</feature>
<keyword evidence="5" id="KW-0479">Metal-binding</keyword>
<gene>
    <name evidence="5" type="primary">ackA</name>
    <name evidence="7" type="ORF">EDC63_1104</name>
</gene>
<feature type="binding site" evidence="5">
    <location>
        <position position="355"/>
    </location>
    <ligand>
        <name>Mg(2+)</name>
        <dbReference type="ChEBI" id="CHEBI:18420"/>
    </ligand>
</feature>
<evidence type="ECO:0000256" key="1">
    <source>
        <dbReference type="ARBA" id="ARBA00022679"/>
    </source>
</evidence>
<feature type="site" description="Transition state stabilizer" evidence="5">
    <location>
        <position position="214"/>
    </location>
</feature>
<dbReference type="InterPro" id="IPR043129">
    <property type="entry name" value="ATPase_NBD"/>
</dbReference>
<dbReference type="UniPathway" id="UPA00340">
    <property type="reaction ID" value="UER00458"/>
</dbReference>
<dbReference type="RefSeq" id="WP_124945287.1">
    <property type="nucleotide sequence ID" value="NZ_BHVT01000010.1"/>
</dbReference>
<proteinExistence type="inferred from homology"/>
<dbReference type="PRINTS" id="PR00471">
    <property type="entry name" value="ACETATEKNASE"/>
</dbReference>
<evidence type="ECO:0000256" key="2">
    <source>
        <dbReference type="ARBA" id="ARBA00022741"/>
    </source>
</evidence>
<dbReference type="InterPro" id="IPR004372">
    <property type="entry name" value="Ac/propionate_kinase"/>
</dbReference>
<reference evidence="7 8" key="1">
    <citation type="submission" date="2019-03" db="EMBL/GenBank/DDBJ databases">
        <title>Genomic Encyclopedia of Type Strains, Phase IV (KMG-IV): sequencing the most valuable type-strain genomes for metagenomic binning, comparative biology and taxonomic classification.</title>
        <authorList>
            <person name="Goeker M."/>
        </authorList>
    </citation>
    <scope>NUCLEOTIDE SEQUENCE [LARGE SCALE GENOMIC DNA]</scope>
    <source>
        <strain evidence="7 8">DSM 100309</strain>
    </source>
</reference>
<dbReference type="Pfam" id="PF00871">
    <property type="entry name" value="Acetate_kinase"/>
    <property type="match status" value="1"/>
</dbReference>
<evidence type="ECO:0000313" key="8">
    <source>
        <dbReference type="Proteomes" id="UP000295367"/>
    </source>
</evidence>
<dbReference type="GO" id="GO:0005524">
    <property type="term" value="F:ATP binding"/>
    <property type="evidence" value="ECO:0007669"/>
    <property type="project" value="UniProtKB-KW"/>
</dbReference>
<comment type="caution">
    <text evidence="7">The sequence shown here is derived from an EMBL/GenBank/DDBJ whole genome shotgun (WGS) entry which is preliminary data.</text>
</comment>
<dbReference type="OrthoDB" id="9802453at2"/>
<comment type="function">
    <text evidence="5">Catalyzes the formation of acetyl phosphate from acetate and ATP. Can also catalyze the reverse reaction.</text>
</comment>
<keyword evidence="5" id="KW-0963">Cytoplasm</keyword>
<dbReference type="NCBIfam" id="TIGR00016">
    <property type="entry name" value="ackA"/>
    <property type="match status" value="1"/>
</dbReference>
<dbReference type="PIRSF" id="PIRSF000722">
    <property type="entry name" value="Acetate_prop_kin"/>
    <property type="match status" value="1"/>
</dbReference>
<sequence>MLILTVNTGSSSVRLVAFERDDHGNLKAIASDHFQNDGSDPQTMLRAFSQKHDLAKVHLVAHRVVNGGVKFNAPILINEAVENEIEQLVPLAPLHNPVALRWIRAAKEVWGDGVPQIGVFDTAFYVDLPEVARTYALPGTLSKKYGFRRYGFHGIAHQAMWQCWCKLQPEKAANGRVISFQLGAGCSITASKQGKPCDTSMGFSPLEGLVMATRSGDVDAGLLTYLQQHEGLSPEQTNHILNHESGLLGVSGISADMRTLLDSEDENARLAIALYCYRARKYLGAYLAVLGGAEAIIFGGGVGEHAPAIRAAILEGMEWAGIVLDEEKNLAAIAAESCISAPGSQIKVWVILVDEAAILAQNALALVAH</sequence>
<accession>A0A4R3XZB1</accession>
<dbReference type="SUPFAM" id="SSF53067">
    <property type="entry name" value="Actin-like ATPase domain"/>
    <property type="match status" value="2"/>
</dbReference>
<dbReference type="GO" id="GO:0008776">
    <property type="term" value="F:acetate kinase activity"/>
    <property type="evidence" value="ECO:0007669"/>
    <property type="project" value="UniProtKB-UniRule"/>
</dbReference>
<comment type="similarity">
    <text evidence="5 6">Belongs to the acetokinase family.</text>
</comment>
<dbReference type="AlphaFoldDB" id="A0A4R3XZB1"/>
<dbReference type="GO" id="GO:0006083">
    <property type="term" value="P:acetate metabolic process"/>
    <property type="evidence" value="ECO:0007669"/>
    <property type="project" value="TreeGrafter"/>
</dbReference>
<feature type="binding site" evidence="5">
    <location>
        <begin position="301"/>
        <end position="305"/>
    </location>
    <ligand>
        <name>ATP</name>
        <dbReference type="ChEBI" id="CHEBI:30616"/>
    </ligand>
</feature>